<keyword evidence="3" id="KW-1185">Reference proteome</keyword>
<evidence type="ECO:0000313" key="2">
    <source>
        <dbReference type="EMBL" id="MFD0799398.1"/>
    </source>
</evidence>
<reference evidence="3" key="1">
    <citation type="journal article" date="2019" name="Int. J. Syst. Evol. Microbiol.">
        <title>The Global Catalogue of Microorganisms (GCM) 10K type strain sequencing project: providing services to taxonomists for standard genome sequencing and annotation.</title>
        <authorList>
            <consortium name="The Broad Institute Genomics Platform"/>
            <consortium name="The Broad Institute Genome Sequencing Center for Infectious Disease"/>
            <person name="Wu L."/>
            <person name="Ma J."/>
        </authorList>
    </citation>
    <scope>NUCLEOTIDE SEQUENCE [LARGE SCALE GENOMIC DNA]</scope>
    <source>
        <strain evidence="3">CCUG 61948</strain>
    </source>
</reference>
<organism evidence="2 3">
    <name type="scientific">Maribacter chungangensis</name>
    <dbReference type="NCBI Taxonomy" id="1069117"/>
    <lineage>
        <taxon>Bacteria</taxon>
        <taxon>Pseudomonadati</taxon>
        <taxon>Bacteroidota</taxon>
        <taxon>Flavobacteriia</taxon>
        <taxon>Flavobacteriales</taxon>
        <taxon>Flavobacteriaceae</taxon>
        <taxon>Maribacter</taxon>
    </lineage>
</organism>
<keyword evidence="1" id="KW-0812">Transmembrane</keyword>
<dbReference type="RefSeq" id="WP_379936373.1">
    <property type="nucleotide sequence ID" value="NZ_JBHTHY010000024.1"/>
</dbReference>
<feature type="transmembrane region" description="Helical" evidence="1">
    <location>
        <begin position="51"/>
        <end position="71"/>
    </location>
</feature>
<feature type="transmembrane region" description="Helical" evidence="1">
    <location>
        <begin position="118"/>
        <end position="140"/>
    </location>
</feature>
<keyword evidence="1" id="KW-1133">Transmembrane helix</keyword>
<evidence type="ECO:0008006" key="4">
    <source>
        <dbReference type="Google" id="ProtNLM"/>
    </source>
</evidence>
<feature type="transmembrane region" description="Helical" evidence="1">
    <location>
        <begin position="207"/>
        <end position="227"/>
    </location>
</feature>
<comment type="caution">
    <text evidence="2">The sequence shown here is derived from an EMBL/GenBank/DDBJ whole genome shotgun (WGS) entry which is preliminary data.</text>
</comment>
<dbReference type="EMBL" id="JBHTHY010000024">
    <property type="protein sequence ID" value="MFD0799398.1"/>
    <property type="molecule type" value="Genomic_DNA"/>
</dbReference>
<name>A0ABW3B8E6_9FLAO</name>
<feature type="transmembrane region" description="Helical" evidence="1">
    <location>
        <begin position="83"/>
        <end position="106"/>
    </location>
</feature>
<evidence type="ECO:0000256" key="1">
    <source>
        <dbReference type="SAM" id="Phobius"/>
    </source>
</evidence>
<proteinExistence type="predicted"/>
<evidence type="ECO:0000313" key="3">
    <source>
        <dbReference type="Proteomes" id="UP001597012"/>
    </source>
</evidence>
<gene>
    <name evidence="2" type="ORF">ACFQZJ_18140</name>
</gene>
<feature type="transmembrane region" description="Helical" evidence="1">
    <location>
        <begin position="177"/>
        <end position="195"/>
    </location>
</feature>
<feature type="transmembrane region" description="Helical" evidence="1">
    <location>
        <begin position="152"/>
        <end position="170"/>
    </location>
</feature>
<sequence>MTLSLLANTLQNTEILTFYGWWQFAVCMFAFLSLFAIWWHIGKKQNDFGQVWLALSVLCWSISGILQVYFYQQEVPNMFLLEGWRSVLSLLNSLFILLALPWFRFLPKSIAPLIKSKYWRVIVGLPFLFSLLPTISKMFSGRPIAVISELDVYYALLTLVFLGLVLWESFAKRRLRLLAWLSLVCIAITLVAQFYKLSDAPVNLNLFSAIFKSCLIMLFFALALSWVKELSENILPGVGNFKIQFNKNPKLKRCVHVLGIPGKSERELHLTPNVYNLFLSFARQKKKDADSWLEIRPKNFDSGNKQYDINDYNEIKRLLTGVLDGLFGKGNWTQEQHYKPLKNLLFEVSEKRERKIRLAIPPENISL</sequence>
<keyword evidence="1" id="KW-0472">Membrane</keyword>
<accession>A0ABW3B8E6</accession>
<feature type="transmembrane region" description="Helical" evidence="1">
    <location>
        <begin position="20"/>
        <end position="39"/>
    </location>
</feature>
<dbReference type="Proteomes" id="UP001597012">
    <property type="component" value="Unassembled WGS sequence"/>
</dbReference>
<protein>
    <recommendedName>
        <fullName evidence="4">Histidine kinase N-terminal 7TM region domain-containing protein</fullName>
    </recommendedName>
</protein>